<gene>
    <name evidence="2" type="ORF">ACS77_04750</name>
</gene>
<evidence type="ECO:0000313" key="3">
    <source>
        <dbReference type="Proteomes" id="UP000036955"/>
    </source>
</evidence>
<dbReference type="PATRIC" id="fig|317.197.peg.5441"/>
<comment type="caution">
    <text evidence="2">The sequence shown here is derived from an EMBL/GenBank/DDBJ whole genome shotgun (WGS) entry which is preliminary data.</text>
</comment>
<organism evidence="2 3">
    <name type="scientific">Pseudomonas syringae</name>
    <dbReference type="NCBI Taxonomy" id="317"/>
    <lineage>
        <taxon>Bacteria</taxon>
        <taxon>Pseudomonadati</taxon>
        <taxon>Pseudomonadota</taxon>
        <taxon>Gammaproteobacteria</taxon>
        <taxon>Pseudomonadales</taxon>
        <taxon>Pseudomonadaceae</taxon>
        <taxon>Pseudomonas</taxon>
    </lineage>
</organism>
<protein>
    <submittedName>
        <fullName evidence="2">Uncharacterized protein</fullName>
    </submittedName>
</protein>
<dbReference type="EMBL" id="LFQK01000007">
    <property type="protein sequence ID" value="KNH29200.1"/>
    <property type="molecule type" value="Genomic_DNA"/>
</dbReference>
<feature type="region of interest" description="Disordered" evidence="1">
    <location>
        <begin position="94"/>
        <end position="116"/>
    </location>
</feature>
<evidence type="ECO:0000256" key="1">
    <source>
        <dbReference type="SAM" id="MobiDB-lite"/>
    </source>
</evidence>
<reference evidence="2 3" key="1">
    <citation type="submission" date="2015-06" db="EMBL/GenBank/DDBJ databases">
        <authorList>
            <person name="Hoefler B.C."/>
            <person name="Straight P.D."/>
        </authorList>
    </citation>
    <scope>NUCLEOTIDE SEQUENCE [LARGE SCALE GENOMIC DNA]</scope>
    <source>
        <strain evidence="2 3">Riq4</strain>
    </source>
</reference>
<dbReference type="AlphaFoldDB" id="A0A0L1ML31"/>
<dbReference type="Proteomes" id="UP000036955">
    <property type="component" value="Unassembled WGS sequence"/>
</dbReference>
<sequence length="116" mass="12254">MSTVNIPGISYPFPGKPLVIPPLSLGDLEQLLDRINAIVAGGMDRGSIATVIDATHAALRRNYPDMLREEVAGLLDLRNMRDVLNAVMSASGMEAQPVNEQGEVPAPSTGANSTLT</sequence>
<name>A0A0L1ML31_PSESX</name>
<accession>A0A0L1ML31</accession>
<proteinExistence type="predicted"/>
<evidence type="ECO:0000313" key="2">
    <source>
        <dbReference type="EMBL" id="KNH29200.1"/>
    </source>
</evidence>